<keyword evidence="3" id="KW-0119">Carbohydrate metabolism</keyword>
<evidence type="ECO:0000313" key="6">
    <source>
        <dbReference type="Proteomes" id="UP000257143"/>
    </source>
</evidence>
<dbReference type="SUPFAM" id="SSF46785">
    <property type="entry name" value="Winged helix' DNA-binding domain"/>
    <property type="match status" value="1"/>
</dbReference>
<reference evidence="6" key="1">
    <citation type="submission" date="2017-11" db="EMBL/GenBank/DDBJ databases">
        <authorList>
            <person name="Zhu W."/>
        </authorList>
    </citation>
    <scope>NUCLEOTIDE SEQUENCE [LARGE SCALE GENOMIC DNA]</scope>
    <source>
        <strain evidence="6">CAU 1183</strain>
    </source>
</reference>
<keyword evidence="3" id="KW-0859">Xylose metabolism</keyword>
<organism evidence="5 6">
    <name type="scientific">Oceanobacillus arenosus</name>
    <dbReference type="NCBI Taxonomy" id="1229153"/>
    <lineage>
        <taxon>Bacteria</taxon>
        <taxon>Bacillati</taxon>
        <taxon>Bacillota</taxon>
        <taxon>Bacilli</taxon>
        <taxon>Bacillales</taxon>
        <taxon>Bacillaceae</taxon>
        <taxon>Oceanobacillus</taxon>
    </lineage>
</organism>
<keyword evidence="4" id="KW-0238">DNA-binding</keyword>
<dbReference type="CDD" id="cd00090">
    <property type="entry name" value="HTH_ARSR"/>
    <property type="match status" value="1"/>
</dbReference>
<keyword evidence="6" id="KW-1185">Reference proteome</keyword>
<evidence type="ECO:0000256" key="2">
    <source>
        <dbReference type="ARBA" id="ARBA00006479"/>
    </source>
</evidence>
<dbReference type="GO" id="GO:0003677">
    <property type="term" value="F:DNA binding"/>
    <property type="evidence" value="ECO:0007669"/>
    <property type="project" value="UniProtKB-KW"/>
</dbReference>
<dbReference type="Gene3D" id="3.30.420.40">
    <property type="match status" value="2"/>
</dbReference>
<name>A0A3D8Q202_9BACI</name>
<dbReference type="PANTHER" id="PTHR18964:SF149">
    <property type="entry name" value="BIFUNCTIONAL UDP-N-ACETYLGLUCOSAMINE 2-EPIMERASE_N-ACETYLMANNOSAMINE KINASE"/>
    <property type="match status" value="1"/>
</dbReference>
<dbReference type="EMBL" id="PIOC01000002">
    <property type="protein sequence ID" value="RDW21877.1"/>
    <property type="molecule type" value="Genomic_DNA"/>
</dbReference>
<protein>
    <submittedName>
        <fullName evidence="5">ROK family transcriptional regulator</fullName>
    </submittedName>
</protein>
<dbReference type="InterPro" id="IPR011991">
    <property type="entry name" value="ArsR-like_HTH"/>
</dbReference>
<comment type="function">
    <text evidence="1">Transcriptional repressor of xylose-utilizing enzymes.</text>
</comment>
<comment type="similarity">
    <text evidence="2">Belongs to the ROK (NagC/XylR) family.</text>
</comment>
<dbReference type="SUPFAM" id="SSF53067">
    <property type="entry name" value="Actin-like ATPase domain"/>
    <property type="match status" value="1"/>
</dbReference>
<dbReference type="Proteomes" id="UP000257143">
    <property type="component" value="Unassembled WGS sequence"/>
</dbReference>
<evidence type="ECO:0000256" key="4">
    <source>
        <dbReference type="ARBA" id="ARBA00023125"/>
    </source>
</evidence>
<dbReference type="InterPro" id="IPR036390">
    <property type="entry name" value="WH_DNA-bd_sf"/>
</dbReference>
<dbReference type="OrthoDB" id="9796533at2"/>
<dbReference type="InterPro" id="IPR000600">
    <property type="entry name" value="ROK"/>
</dbReference>
<dbReference type="PANTHER" id="PTHR18964">
    <property type="entry name" value="ROK (REPRESSOR, ORF, KINASE) FAMILY"/>
    <property type="match status" value="1"/>
</dbReference>
<evidence type="ECO:0000256" key="3">
    <source>
        <dbReference type="ARBA" id="ARBA00022629"/>
    </source>
</evidence>
<dbReference type="InterPro" id="IPR043129">
    <property type="entry name" value="ATPase_NBD"/>
</dbReference>
<proteinExistence type="inferred from homology"/>
<sequence length="394" mass="43709">MNTGDANYIKQLNRRILIEEIIKSRSLSRSDLARITGLNKATVSAQVSELIAEKIVIEKKEGESVTRGRKPILLELNANGAFSIGIDIVEDYINIIFMDLKGEAFHSVRVALEDADLECAVDQLIETVTPLIKKFAKNYQPNGLAGICVGIHGIVNAKEEIIFTPKQRWSNINIKDRLEAALQTTVYVDNNANLSVFAEQVFDEAIPDLFCITLYSGIGLGIMNENKIYRGYQGFAGEIGHMVVESKGLPCSCGNTGCWELYASERALMNALEKDRPAASEQEILDALHDGEGAAQIIDSYLDYLAVGINNIINIFNPEKIILNGTIINGNSPFITEIEHKLKSKINNYRDIRASRLGEYSCALGGAAFVIKNFFDVNKIDYTGYEYFLSIYDV</sequence>
<accession>A0A3D8Q202</accession>
<dbReference type="RefSeq" id="WP_115771418.1">
    <property type="nucleotide sequence ID" value="NZ_PIOC01000002.1"/>
</dbReference>
<evidence type="ECO:0000313" key="5">
    <source>
        <dbReference type="EMBL" id="RDW21877.1"/>
    </source>
</evidence>
<dbReference type="PROSITE" id="PS01125">
    <property type="entry name" value="ROK"/>
    <property type="match status" value="1"/>
</dbReference>
<dbReference type="Pfam" id="PF00480">
    <property type="entry name" value="ROK"/>
    <property type="match status" value="1"/>
</dbReference>
<gene>
    <name evidence="5" type="ORF">CWR48_02235</name>
</gene>
<dbReference type="Gene3D" id="1.10.10.10">
    <property type="entry name" value="Winged helix-like DNA-binding domain superfamily/Winged helix DNA-binding domain"/>
    <property type="match status" value="1"/>
</dbReference>
<comment type="caution">
    <text evidence="5">The sequence shown here is derived from an EMBL/GenBank/DDBJ whole genome shotgun (WGS) entry which is preliminary data.</text>
</comment>
<dbReference type="InterPro" id="IPR036388">
    <property type="entry name" value="WH-like_DNA-bd_sf"/>
</dbReference>
<dbReference type="AlphaFoldDB" id="A0A3D8Q202"/>
<dbReference type="GO" id="GO:0042732">
    <property type="term" value="P:D-xylose metabolic process"/>
    <property type="evidence" value="ECO:0007669"/>
    <property type="project" value="UniProtKB-KW"/>
</dbReference>
<evidence type="ECO:0000256" key="1">
    <source>
        <dbReference type="ARBA" id="ARBA00002486"/>
    </source>
</evidence>
<dbReference type="InterPro" id="IPR049874">
    <property type="entry name" value="ROK_cs"/>
</dbReference>